<accession>A0A0M3JC35</accession>
<name>A0A0M3JC35_ANISI</name>
<protein>
    <submittedName>
        <fullName evidence="12">SSD domain-containing protein</fullName>
    </submittedName>
</protein>
<evidence type="ECO:0000256" key="6">
    <source>
        <dbReference type="ARBA" id="ARBA00023034"/>
    </source>
</evidence>
<keyword evidence="8" id="KW-1133">Transmembrane helix</keyword>
<keyword evidence="4" id="KW-0677">Repeat</keyword>
<reference evidence="12" key="1">
    <citation type="submission" date="2017-02" db="UniProtKB">
        <authorList>
            <consortium name="WormBaseParasite"/>
        </authorList>
    </citation>
    <scope>IDENTIFICATION</scope>
</reference>
<keyword evidence="3" id="KW-0853">WD repeat</keyword>
<keyword evidence="6" id="KW-0333">Golgi apparatus</keyword>
<evidence type="ECO:0000256" key="1">
    <source>
        <dbReference type="ARBA" id="ARBA00004240"/>
    </source>
</evidence>
<dbReference type="WBParaSite" id="ASIM_0000516501-mRNA-1">
    <property type="protein sequence ID" value="ASIM_0000516501-mRNA-1"/>
    <property type="gene ID" value="ASIM_0000516501"/>
</dbReference>
<evidence type="ECO:0000259" key="9">
    <source>
        <dbReference type="PROSITE" id="PS50156"/>
    </source>
</evidence>
<dbReference type="GO" id="GO:0005789">
    <property type="term" value="C:endoplasmic reticulum membrane"/>
    <property type="evidence" value="ECO:0007669"/>
    <property type="project" value="InterPro"/>
</dbReference>
<dbReference type="InterPro" id="IPR053958">
    <property type="entry name" value="HMGCR/SNAP/NPC1-like_SSD"/>
</dbReference>
<keyword evidence="7 8" id="KW-0472">Membrane</keyword>
<dbReference type="InterPro" id="IPR000731">
    <property type="entry name" value="SSD"/>
</dbReference>
<keyword evidence="11" id="KW-1185">Reference proteome</keyword>
<keyword evidence="5" id="KW-0256">Endoplasmic reticulum</keyword>
<reference evidence="10 11" key="2">
    <citation type="submission" date="2018-11" db="EMBL/GenBank/DDBJ databases">
        <authorList>
            <consortium name="Pathogen Informatics"/>
        </authorList>
    </citation>
    <scope>NUCLEOTIDE SEQUENCE [LARGE SCALE GENOMIC DNA]</scope>
</reference>
<evidence type="ECO:0000256" key="4">
    <source>
        <dbReference type="ARBA" id="ARBA00022737"/>
    </source>
</evidence>
<evidence type="ECO:0000256" key="8">
    <source>
        <dbReference type="SAM" id="Phobius"/>
    </source>
</evidence>
<evidence type="ECO:0000313" key="11">
    <source>
        <dbReference type="Proteomes" id="UP000267096"/>
    </source>
</evidence>
<dbReference type="PANTHER" id="PTHR46378">
    <property type="entry name" value="STEROL REGULATORY ELEMENT-BINDING PROTEIN CLEAVAGE-ACTIVATING PROTEIN"/>
    <property type="match status" value="1"/>
</dbReference>
<dbReference type="AlphaFoldDB" id="A0A0M3JC35"/>
<evidence type="ECO:0000313" key="12">
    <source>
        <dbReference type="WBParaSite" id="ASIM_0000516501-mRNA-1"/>
    </source>
</evidence>
<proteinExistence type="predicted"/>
<dbReference type="GO" id="GO:0032933">
    <property type="term" value="P:SREBP signaling pathway"/>
    <property type="evidence" value="ECO:0007669"/>
    <property type="project" value="InterPro"/>
</dbReference>
<comment type="subcellular location">
    <subcellularLocation>
        <location evidence="1">Endoplasmic reticulum</location>
    </subcellularLocation>
    <subcellularLocation>
        <location evidence="2">Golgi apparatus membrane</location>
    </subcellularLocation>
</comment>
<dbReference type="Proteomes" id="UP000267096">
    <property type="component" value="Unassembled WGS sequence"/>
</dbReference>
<dbReference type="OrthoDB" id="60477at2759"/>
<gene>
    <name evidence="10" type="ORF">ASIM_LOCUS4969</name>
</gene>
<evidence type="ECO:0000313" key="10">
    <source>
        <dbReference type="EMBL" id="VDK24792.1"/>
    </source>
</evidence>
<dbReference type="PANTHER" id="PTHR46378:SF1">
    <property type="entry name" value="STEROL REGULATORY ELEMENT-BINDING PROTEIN CLEAVAGE-ACTIVATING PROTEIN"/>
    <property type="match status" value="1"/>
</dbReference>
<feature type="transmembrane region" description="Helical" evidence="8">
    <location>
        <begin position="21"/>
        <end position="38"/>
    </location>
</feature>
<evidence type="ECO:0000256" key="2">
    <source>
        <dbReference type="ARBA" id="ARBA00004394"/>
    </source>
</evidence>
<dbReference type="GO" id="GO:0000139">
    <property type="term" value="C:Golgi membrane"/>
    <property type="evidence" value="ECO:0007669"/>
    <property type="project" value="UniProtKB-SubCell"/>
</dbReference>
<sequence>MDVRSRVSHGLSEEGYSFTKYFLLEMCFLLFGYITFIPEIQEFCTFAFIGLVVDFYMQQGTPPHFACAAYALGGCRSIDGSKLISEGRRRVSVVVLRAVFGVRFVAIESRRQAAVRINALQLGHQTLQEVPQLDVRTLDSLIFLMYYLVYILFIMYIIYYLCYLLLCKSNE</sequence>
<evidence type="ECO:0000256" key="3">
    <source>
        <dbReference type="ARBA" id="ARBA00022574"/>
    </source>
</evidence>
<keyword evidence="8" id="KW-0812">Transmembrane</keyword>
<dbReference type="GO" id="GO:0032934">
    <property type="term" value="F:sterol binding"/>
    <property type="evidence" value="ECO:0007669"/>
    <property type="project" value="InterPro"/>
</dbReference>
<dbReference type="EMBL" id="UYRR01009257">
    <property type="protein sequence ID" value="VDK24792.1"/>
    <property type="molecule type" value="Genomic_DNA"/>
</dbReference>
<feature type="domain" description="SSD" evidence="9">
    <location>
        <begin position="1"/>
        <end position="58"/>
    </location>
</feature>
<dbReference type="PROSITE" id="PS50156">
    <property type="entry name" value="SSD"/>
    <property type="match status" value="1"/>
</dbReference>
<dbReference type="GO" id="GO:0045540">
    <property type="term" value="P:regulation of cholesterol biosynthetic process"/>
    <property type="evidence" value="ECO:0007669"/>
    <property type="project" value="TreeGrafter"/>
</dbReference>
<organism evidence="12">
    <name type="scientific">Anisakis simplex</name>
    <name type="common">Herring worm</name>
    <dbReference type="NCBI Taxonomy" id="6269"/>
    <lineage>
        <taxon>Eukaryota</taxon>
        <taxon>Metazoa</taxon>
        <taxon>Ecdysozoa</taxon>
        <taxon>Nematoda</taxon>
        <taxon>Chromadorea</taxon>
        <taxon>Rhabditida</taxon>
        <taxon>Spirurina</taxon>
        <taxon>Ascaridomorpha</taxon>
        <taxon>Ascaridoidea</taxon>
        <taxon>Anisakidae</taxon>
        <taxon>Anisakis</taxon>
        <taxon>Anisakis simplex complex</taxon>
    </lineage>
</organism>
<dbReference type="Pfam" id="PF12349">
    <property type="entry name" value="Sterol-sensing"/>
    <property type="match status" value="1"/>
</dbReference>
<feature type="transmembrane region" description="Helical" evidence="8">
    <location>
        <begin position="144"/>
        <end position="166"/>
    </location>
</feature>
<dbReference type="GO" id="GO:0032936">
    <property type="term" value="C:SREBP-SCAP complex"/>
    <property type="evidence" value="ECO:0007669"/>
    <property type="project" value="TreeGrafter"/>
</dbReference>
<dbReference type="InterPro" id="IPR030225">
    <property type="entry name" value="SCAP"/>
</dbReference>
<evidence type="ECO:0000256" key="5">
    <source>
        <dbReference type="ARBA" id="ARBA00022824"/>
    </source>
</evidence>
<evidence type="ECO:0000256" key="7">
    <source>
        <dbReference type="ARBA" id="ARBA00023136"/>
    </source>
</evidence>